<dbReference type="AlphaFoldDB" id="A0A1H1GRW8"/>
<dbReference type="Pfam" id="PF00121">
    <property type="entry name" value="TIM"/>
    <property type="match status" value="1"/>
</dbReference>
<dbReference type="GO" id="GO:0006094">
    <property type="term" value="P:gluconeogenesis"/>
    <property type="evidence" value="ECO:0007669"/>
    <property type="project" value="UniProtKB-UniPathway"/>
</dbReference>
<accession>A0A1H1GRW8</accession>
<dbReference type="InterPro" id="IPR013785">
    <property type="entry name" value="Aldolase_TIM"/>
</dbReference>
<name>A0A1H1GRW8_9ACTN</name>
<dbReference type="PANTHER" id="PTHR21139">
    <property type="entry name" value="TRIOSEPHOSPHATE ISOMERASE"/>
    <property type="match status" value="1"/>
</dbReference>
<dbReference type="GO" id="GO:0006096">
    <property type="term" value="P:glycolytic process"/>
    <property type="evidence" value="ECO:0007669"/>
    <property type="project" value="UniProtKB-UniPathway"/>
</dbReference>
<comment type="pathway">
    <text evidence="3">Carbohydrate biosynthesis; gluconeogenesis.</text>
</comment>
<comment type="subcellular location">
    <subcellularLocation>
        <location evidence="3">Cytoplasm</location>
    </subcellularLocation>
</comment>
<organism evidence="4 5">
    <name type="scientific">Thermostaphylospora chromogena</name>
    <dbReference type="NCBI Taxonomy" id="35622"/>
    <lineage>
        <taxon>Bacteria</taxon>
        <taxon>Bacillati</taxon>
        <taxon>Actinomycetota</taxon>
        <taxon>Actinomycetes</taxon>
        <taxon>Streptosporangiales</taxon>
        <taxon>Thermomonosporaceae</taxon>
        <taxon>Thermostaphylospora</taxon>
    </lineage>
</organism>
<evidence type="ECO:0000313" key="4">
    <source>
        <dbReference type="EMBL" id="SDR15901.1"/>
    </source>
</evidence>
<sequence length="254" mass="26802">MIWIGTSWKMNKTLAEARAYADGLAARRDLLARVHAFVIPPHTAIAAFRERLPYDVPVIVGAQNAHWAPAGAYTGEVSMGMVADAGATLVEIGHSERREYFGETDETVALKVEAAVNAGLTPLLCVGEPAAERAAGRHISWVAEQAERGLSLLPAAQRRKALIAYEPVWAIGEHGREPSPREIAPVMEMLHAGFGPGTPTGASAVLYGGSVNPGNAASLLAVPGTGGLFVGRAAWQVEDFLKLVAIAAEHDRSG</sequence>
<evidence type="ECO:0000313" key="5">
    <source>
        <dbReference type="Proteomes" id="UP000217103"/>
    </source>
</evidence>
<dbReference type="GO" id="GO:0046166">
    <property type="term" value="P:glyceraldehyde-3-phosphate biosynthetic process"/>
    <property type="evidence" value="ECO:0007669"/>
    <property type="project" value="TreeGrafter"/>
</dbReference>
<keyword evidence="3" id="KW-0963">Cytoplasm</keyword>
<dbReference type="RefSeq" id="WP_242659396.1">
    <property type="nucleotide sequence ID" value="NZ_FNKK01000002.1"/>
</dbReference>
<keyword evidence="3" id="KW-0324">Glycolysis</keyword>
<proteinExistence type="inferred from homology"/>
<dbReference type="UniPathway" id="UPA00109">
    <property type="reaction ID" value="UER00189"/>
</dbReference>
<keyword evidence="3" id="KW-0312">Gluconeogenesis</keyword>
<dbReference type="NCBIfam" id="NF000722">
    <property type="entry name" value="PRK00042.2-1"/>
    <property type="match status" value="1"/>
</dbReference>
<comment type="similarity">
    <text evidence="1 3">Belongs to the triosephosphate isomerase family.</text>
</comment>
<keyword evidence="2 3" id="KW-0413">Isomerase</keyword>
<keyword evidence="5" id="KW-1185">Reference proteome</keyword>
<dbReference type="GO" id="GO:0004807">
    <property type="term" value="F:triose-phosphate isomerase activity"/>
    <property type="evidence" value="ECO:0007669"/>
    <property type="project" value="UniProtKB-EC"/>
</dbReference>
<dbReference type="CDD" id="cd00311">
    <property type="entry name" value="TIM"/>
    <property type="match status" value="1"/>
</dbReference>
<dbReference type="PROSITE" id="PS51440">
    <property type="entry name" value="TIM_2"/>
    <property type="match status" value="1"/>
</dbReference>
<dbReference type="GO" id="GO:0005829">
    <property type="term" value="C:cytosol"/>
    <property type="evidence" value="ECO:0007669"/>
    <property type="project" value="TreeGrafter"/>
</dbReference>
<evidence type="ECO:0000256" key="1">
    <source>
        <dbReference type="ARBA" id="ARBA00007422"/>
    </source>
</evidence>
<gene>
    <name evidence="4" type="ORF">SAMN04489764_3777</name>
</gene>
<dbReference type="GO" id="GO:0019563">
    <property type="term" value="P:glycerol catabolic process"/>
    <property type="evidence" value="ECO:0007669"/>
    <property type="project" value="TreeGrafter"/>
</dbReference>
<evidence type="ECO:0000256" key="3">
    <source>
        <dbReference type="RuleBase" id="RU363013"/>
    </source>
</evidence>
<dbReference type="PANTHER" id="PTHR21139:SF42">
    <property type="entry name" value="TRIOSEPHOSPHATE ISOMERASE"/>
    <property type="match status" value="1"/>
</dbReference>
<dbReference type="SUPFAM" id="SSF51351">
    <property type="entry name" value="Triosephosphate isomerase (TIM)"/>
    <property type="match status" value="1"/>
</dbReference>
<comment type="pathway">
    <text evidence="3">Carbohydrate degradation; glycolysis; D-glyceraldehyde 3-phosphate from glycerone phosphate: step 1/1.</text>
</comment>
<dbReference type="InterPro" id="IPR035990">
    <property type="entry name" value="TIM_sf"/>
</dbReference>
<dbReference type="STRING" id="35622.SAMN04489764_3777"/>
<dbReference type="Proteomes" id="UP000217103">
    <property type="component" value="Unassembled WGS sequence"/>
</dbReference>
<reference evidence="4 5" key="1">
    <citation type="submission" date="2016-10" db="EMBL/GenBank/DDBJ databases">
        <authorList>
            <person name="de Groot N.N."/>
        </authorList>
    </citation>
    <scope>NUCLEOTIDE SEQUENCE [LARGE SCALE GENOMIC DNA]</scope>
    <source>
        <strain evidence="4 5">DSM 43794</strain>
    </source>
</reference>
<dbReference type="EC" id="5.3.1.1" evidence="3"/>
<dbReference type="Gene3D" id="3.20.20.70">
    <property type="entry name" value="Aldolase class I"/>
    <property type="match status" value="1"/>
</dbReference>
<comment type="catalytic activity">
    <reaction evidence="3">
        <text>D-glyceraldehyde 3-phosphate = dihydroxyacetone phosphate</text>
        <dbReference type="Rhea" id="RHEA:18585"/>
        <dbReference type="ChEBI" id="CHEBI:57642"/>
        <dbReference type="ChEBI" id="CHEBI:59776"/>
        <dbReference type="EC" id="5.3.1.1"/>
    </reaction>
</comment>
<dbReference type="EMBL" id="FNKK01000002">
    <property type="protein sequence ID" value="SDR15901.1"/>
    <property type="molecule type" value="Genomic_DNA"/>
</dbReference>
<dbReference type="UniPathway" id="UPA00138"/>
<evidence type="ECO:0000256" key="2">
    <source>
        <dbReference type="ARBA" id="ARBA00023235"/>
    </source>
</evidence>
<protein>
    <recommendedName>
        <fullName evidence="3">Triosephosphate isomerase</fullName>
        <ecNumber evidence="3">5.3.1.1</ecNumber>
    </recommendedName>
</protein>
<dbReference type="InterPro" id="IPR000652">
    <property type="entry name" value="Triosephosphate_isomerase"/>
</dbReference>
<comment type="subunit">
    <text evidence="3">Homodimer.</text>
</comment>